<keyword evidence="1" id="KW-0732">Signal</keyword>
<feature type="chain" id="PRO_5040447970" evidence="1">
    <location>
        <begin position="20"/>
        <end position="575"/>
    </location>
</feature>
<sequence length="575" mass="60741">MLASYLFALWACFLGIAAADCGNYPCDTLIPSYAQAQDGVCVFQPGGTNLFAVDFVVCPCYAEVEKANVAFTMANGVVSTTTGQLPNMGSTVVANSLQTVTLSFLVLTASFKPGSPVTVTHLGIRSALSTTTTSRITFAVNTQSTVYALATVTQTATTTQTISTDTFITMTTSSTLPVVTTSSRCVEGTVTETQIDTETTTTTTTPDAEYFTETDTFTETATETSTSTSNVAQETSTRLCTTGTLTEAALESTESTTSTVTPDPSTYIETVSECASTTEYLTQTIYDNPDEVTVFVDRTTTTETLPAGTITSVFTVTDVSRVITETVLTTKTVSRLCVYNDQSGRILKRAVGTLNCNAAATTTIPSGTITQQVTVTSTENVGPTIETTEVSTITPDPATVTTCSYDSDTETQTITNTETEIDTATTPTITVTSSSTQYETSIVTDTTTVYPDVLTTTVCSDVDATVTTTPIITETITVTADRSTTTSTTTTSSIRTILEDTTTRIAPTPATVTIYVTPAPATETMYTTDTVSVTTTECGEVVTTTRMVVVRETKYPNQNPPVCTGRPGRCGVYSA</sequence>
<evidence type="ECO:0000313" key="2">
    <source>
        <dbReference type="EMBL" id="KAH7139801.1"/>
    </source>
</evidence>
<dbReference type="Proteomes" id="UP000717696">
    <property type="component" value="Unassembled WGS sequence"/>
</dbReference>
<dbReference type="AlphaFoldDB" id="A0A9P9J1F6"/>
<dbReference type="EMBL" id="JAGMUU010000014">
    <property type="protein sequence ID" value="KAH7139801.1"/>
    <property type="molecule type" value="Genomic_DNA"/>
</dbReference>
<reference evidence="2" key="1">
    <citation type="journal article" date="2021" name="Nat. Commun.">
        <title>Genetic determinants of endophytism in the Arabidopsis root mycobiome.</title>
        <authorList>
            <person name="Mesny F."/>
            <person name="Miyauchi S."/>
            <person name="Thiergart T."/>
            <person name="Pickel B."/>
            <person name="Atanasova L."/>
            <person name="Karlsson M."/>
            <person name="Huettel B."/>
            <person name="Barry K.W."/>
            <person name="Haridas S."/>
            <person name="Chen C."/>
            <person name="Bauer D."/>
            <person name="Andreopoulos W."/>
            <person name="Pangilinan J."/>
            <person name="LaButti K."/>
            <person name="Riley R."/>
            <person name="Lipzen A."/>
            <person name="Clum A."/>
            <person name="Drula E."/>
            <person name="Henrissat B."/>
            <person name="Kohler A."/>
            <person name="Grigoriev I.V."/>
            <person name="Martin F.M."/>
            <person name="Hacquard S."/>
        </authorList>
    </citation>
    <scope>NUCLEOTIDE SEQUENCE</scope>
    <source>
        <strain evidence="2">MPI-CAGE-AT-0021</strain>
    </source>
</reference>
<accession>A0A9P9J1F6</accession>
<organism evidence="2 3">
    <name type="scientific">Dactylonectria estremocensis</name>
    <dbReference type="NCBI Taxonomy" id="1079267"/>
    <lineage>
        <taxon>Eukaryota</taxon>
        <taxon>Fungi</taxon>
        <taxon>Dikarya</taxon>
        <taxon>Ascomycota</taxon>
        <taxon>Pezizomycotina</taxon>
        <taxon>Sordariomycetes</taxon>
        <taxon>Hypocreomycetidae</taxon>
        <taxon>Hypocreales</taxon>
        <taxon>Nectriaceae</taxon>
        <taxon>Dactylonectria</taxon>
    </lineage>
</organism>
<proteinExistence type="predicted"/>
<evidence type="ECO:0000256" key="1">
    <source>
        <dbReference type="SAM" id="SignalP"/>
    </source>
</evidence>
<name>A0A9P9J1F6_9HYPO</name>
<evidence type="ECO:0000313" key="3">
    <source>
        <dbReference type="Proteomes" id="UP000717696"/>
    </source>
</evidence>
<protein>
    <submittedName>
        <fullName evidence="2">Uncharacterized protein</fullName>
    </submittedName>
</protein>
<keyword evidence="3" id="KW-1185">Reference proteome</keyword>
<feature type="signal peptide" evidence="1">
    <location>
        <begin position="1"/>
        <end position="19"/>
    </location>
</feature>
<dbReference type="OrthoDB" id="5106645at2759"/>
<gene>
    <name evidence="2" type="ORF">B0J13DRAFT_676973</name>
</gene>
<comment type="caution">
    <text evidence="2">The sequence shown here is derived from an EMBL/GenBank/DDBJ whole genome shotgun (WGS) entry which is preliminary data.</text>
</comment>